<dbReference type="EMBL" id="JACBJI010000007">
    <property type="protein sequence ID" value="NYA72252.1"/>
    <property type="molecule type" value="Genomic_DNA"/>
</dbReference>
<gene>
    <name evidence="3" type="ORF">HZF10_15085</name>
</gene>
<proteinExistence type="predicted"/>
<keyword evidence="1" id="KW-0732">Signal</keyword>
<feature type="domain" description="Lipocalin-like" evidence="2">
    <location>
        <begin position="32"/>
        <end position="127"/>
    </location>
</feature>
<protein>
    <submittedName>
        <fullName evidence="3">Lipocalin family protein</fullName>
    </submittedName>
</protein>
<name>A0A7Y8Y495_9FLAO</name>
<organism evidence="3 4">
    <name type="scientific">Flavobacterium agri</name>
    <dbReference type="NCBI Taxonomy" id="2743471"/>
    <lineage>
        <taxon>Bacteria</taxon>
        <taxon>Pseudomonadati</taxon>
        <taxon>Bacteroidota</taxon>
        <taxon>Flavobacteriia</taxon>
        <taxon>Flavobacteriales</taxon>
        <taxon>Flavobacteriaceae</taxon>
        <taxon>Flavobacterium</taxon>
    </lineage>
</organism>
<keyword evidence="4" id="KW-1185">Reference proteome</keyword>
<evidence type="ECO:0000313" key="3">
    <source>
        <dbReference type="EMBL" id="NYA72252.1"/>
    </source>
</evidence>
<dbReference type="RefSeq" id="WP_176007057.1">
    <property type="nucleotide sequence ID" value="NZ_JABWMI010000018.1"/>
</dbReference>
<dbReference type="Pfam" id="PF13648">
    <property type="entry name" value="Lipocalin_4"/>
    <property type="match status" value="1"/>
</dbReference>
<dbReference type="Proteomes" id="UP000535020">
    <property type="component" value="Unassembled WGS sequence"/>
</dbReference>
<dbReference type="AlphaFoldDB" id="A0A7Y8Y495"/>
<reference evidence="3 4" key="1">
    <citation type="submission" date="2020-07" db="EMBL/GenBank/DDBJ databases">
        <authorList>
            <person name="Sun Q."/>
        </authorList>
    </citation>
    <scope>NUCLEOTIDE SEQUENCE [LARGE SCALE GENOMIC DNA]</scope>
    <source>
        <strain evidence="3 4">MAH-1</strain>
    </source>
</reference>
<feature type="chain" id="PRO_5030514831" evidence="1">
    <location>
        <begin position="22"/>
        <end position="148"/>
    </location>
</feature>
<comment type="caution">
    <text evidence="3">The sequence shown here is derived from an EMBL/GenBank/DDBJ whole genome shotgun (WGS) entry which is preliminary data.</text>
</comment>
<evidence type="ECO:0000313" key="4">
    <source>
        <dbReference type="Proteomes" id="UP000535020"/>
    </source>
</evidence>
<evidence type="ECO:0000259" key="2">
    <source>
        <dbReference type="Pfam" id="PF13648"/>
    </source>
</evidence>
<accession>A0A7Y8Y495</accession>
<dbReference type="InterPro" id="IPR024311">
    <property type="entry name" value="Lipocalin-like"/>
</dbReference>
<feature type="signal peptide" evidence="1">
    <location>
        <begin position="1"/>
        <end position="21"/>
    </location>
</feature>
<evidence type="ECO:0000256" key="1">
    <source>
        <dbReference type="SAM" id="SignalP"/>
    </source>
</evidence>
<sequence>MNKTKLTVVSLAIALGFLANSCGSDDGPGASIVGKWDYFKTITQVEGQNPISQNYQGNEPGCDKDYQEFLADGSYRDVVLFQNQDDVCTESVDDGNYAKEGDVLTVQENGENPQTYTITKLTDGELRYSSTTQNGGLDFTVTLVFRKK</sequence>